<dbReference type="CTD" id="20325207"/>
<evidence type="ECO:0000313" key="3">
    <source>
        <dbReference type="Proteomes" id="UP000054324"/>
    </source>
</evidence>
<evidence type="ECO:0000313" key="2">
    <source>
        <dbReference type="EMBL" id="KER20416.1"/>
    </source>
</evidence>
<dbReference type="AlphaFoldDB" id="A0A074Z049"/>
<dbReference type="OrthoDB" id="1933717at2759"/>
<gene>
    <name evidence="2" type="ORF">T265_11039</name>
</gene>
<dbReference type="GeneID" id="20325207"/>
<organism evidence="2 3">
    <name type="scientific">Opisthorchis viverrini</name>
    <name type="common">Southeast Asian liver fluke</name>
    <dbReference type="NCBI Taxonomy" id="6198"/>
    <lineage>
        <taxon>Eukaryota</taxon>
        <taxon>Metazoa</taxon>
        <taxon>Spiralia</taxon>
        <taxon>Lophotrochozoa</taxon>
        <taxon>Platyhelminthes</taxon>
        <taxon>Trematoda</taxon>
        <taxon>Digenea</taxon>
        <taxon>Opisthorchiida</taxon>
        <taxon>Opisthorchiata</taxon>
        <taxon>Opisthorchiidae</taxon>
        <taxon>Opisthorchis</taxon>
    </lineage>
</organism>
<evidence type="ECO:0008006" key="4">
    <source>
        <dbReference type="Google" id="ProtNLM"/>
    </source>
</evidence>
<proteinExistence type="inferred from homology"/>
<dbReference type="PRINTS" id="PR00080">
    <property type="entry name" value="SDRFAMILY"/>
</dbReference>
<evidence type="ECO:0000256" key="1">
    <source>
        <dbReference type="RuleBase" id="RU000363"/>
    </source>
</evidence>
<accession>A0A074Z049</accession>
<name>A0A074Z049_OPIVI</name>
<dbReference type="InterPro" id="IPR036291">
    <property type="entry name" value="NAD(P)-bd_dom_sf"/>
</dbReference>
<dbReference type="PRINTS" id="PR00081">
    <property type="entry name" value="GDHRDH"/>
</dbReference>
<dbReference type="InterPro" id="IPR002347">
    <property type="entry name" value="SDR_fam"/>
</dbReference>
<comment type="similarity">
    <text evidence="1">Belongs to the short-chain dehydrogenases/reductases (SDR) family.</text>
</comment>
<protein>
    <recommendedName>
        <fullName evidence="4">Oxidoreductase, short chain dehydrogenase/reductase family protein</fullName>
    </recommendedName>
</protein>
<dbReference type="KEGG" id="ovi:T265_11039"/>
<reference evidence="2 3" key="1">
    <citation type="submission" date="2013-11" db="EMBL/GenBank/DDBJ databases">
        <title>Opisthorchis viverrini - life in the bile duct.</title>
        <authorList>
            <person name="Young N.D."/>
            <person name="Nagarajan N."/>
            <person name="Lin S.J."/>
            <person name="Korhonen P.K."/>
            <person name="Jex A.R."/>
            <person name="Hall R.S."/>
            <person name="Safavi-Hemami H."/>
            <person name="Kaewkong W."/>
            <person name="Bertrand D."/>
            <person name="Gao S."/>
            <person name="Seet Q."/>
            <person name="Wongkham S."/>
            <person name="Teh B.T."/>
            <person name="Wongkham C."/>
            <person name="Intapan P.M."/>
            <person name="Maleewong W."/>
            <person name="Yang X."/>
            <person name="Hu M."/>
            <person name="Wang Z."/>
            <person name="Hofmann A."/>
            <person name="Sternberg P.W."/>
            <person name="Tan P."/>
            <person name="Wang J."/>
            <person name="Gasser R.B."/>
        </authorList>
    </citation>
    <scope>NUCLEOTIDE SEQUENCE [LARGE SCALE GENOMIC DNA]</scope>
</reference>
<dbReference type="SUPFAM" id="SSF51735">
    <property type="entry name" value="NAD(P)-binding Rossmann-fold domains"/>
    <property type="match status" value="1"/>
</dbReference>
<dbReference type="Proteomes" id="UP000054324">
    <property type="component" value="Unassembled WGS sequence"/>
</dbReference>
<dbReference type="RefSeq" id="XP_009175847.1">
    <property type="nucleotide sequence ID" value="XM_009177583.1"/>
</dbReference>
<dbReference type="PANTHER" id="PTHR44147">
    <property type="entry name" value="DEHYDROGENASE/REDUCTASE SDR FAMILY MEMBER 1"/>
    <property type="match status" value="1"/>
</dbReference>
<dbReference type="PANTHER" id="PTHR44147:SF2">
    <property type="entry name" value="DEHYDROGENASE_REDUCTASE SDR FAMILY MEMBER 1"/>
    <property type="match status" value="1"/>
</dbReference>
<sequence>MPRLENVVCLVTGASRGIGRGIALGLGAEGATVYITGRTLKPKGDEIEGSLEETAAEINSRGGKAIPVVVDHSEETQITDLFVRIRREQRGRLDVLVNNAYSAVPFLKRSLGKAYYEIDAYSPGEVWDEVNNVGLRNHYICSALATKVMIDYKKQEPSARPGLIINISSFGACRYAFSAVYGCGKAALDRLTHDMNVELKRNKVDVCVISLWPGLVRTEEMMNVAVNTTKEFLAAFRDPSLSESTELCGLAVAAIACEKSSALMARSDNIVLVSDVVAQYALRVPGEPAPPNYRSLKLLLRLGGYRLAWLVPGFIRIPKFLFLWFLSFA</sequence>
<dbReference type="Pfam" id="PF00106">
    <property type="entry name" value="adh_short"/>
    <property type="match status" value="1"/>
</dbReference>
<keyword evidence="3" id="KW-1185">Reference proteome</keyword>
<dbReference type="Gene3D" id="3.40.50.720">
    <property type="entry name" value="NAD(P)-binding Rossmann-like Domain"/>
    <property type="match status" value="1"/>
</dbReference>
<dbReference type="STRING" id="6198.A0A074Z049"/>
<dbReference type="EMBL" id="KL597060">
    <property type="protein sequence ID" value="KER20416.1"/>
    <property type="molecule type" value="Genomic_DNA"/>
</dbReference>